<reference evidence="19 20" key="1">
    <citation type="journal article" date="2022" name="Front. Microbiol.">
        <title>Commensal bacteria contribute to the growth of multidrug-resistant Avibacterium paragallinarum in chickens.</title>
        <authorList>
            <person name="Zhu J."/>
            <person name="Chen Y."/>
            <person name="Wu Y."/>
            <person name="Wang Y."/>
            <person name="Zhu K."/>
        </authorList>
    </citation>
    <scope>NUCLEOTIDE SEQUENCE [LARGE SCALE GENOMIC DNA]</scope>
    <source>
        <strain evidence="19 20">AV25</strain>
    </source>
</reference>
<evidence type="ECO:0000256" key="6">
    <source>
        <dbReference type="ARBA" id="ARBA00022525"/>
    </source>
</evidence>
<evidence type="ECO:0000256" key="13">
    <source>
        <dbReference type="ARBA" id="ARBA00023136"/>
    </source>
</evidence>
<comment type="subcellular location">
    <subcellularLocation>
        <location evidence="3">Cell outer membrane</location>
        <topology evidence="3">Multi-pass membrane protein</topology>
    </subcellularLocation>
    <subcellularLocation>
        <location evidence="1">Cell surface</location>
    </subcellularLocation>
    <subcellularLocation>
        <location evidence="2">Periplasm</location>
    </subcellularLocation>
    <subcellularLocation>
        <location evidence="4">Secreted</location>
    </subcellularLocation>
</comment>
<dbReference type="PRINTS" id="PR00921">
    <property type="entry name" value="IGASERPTASE"/>
</dbReference>
<dbReference type="Gene3D" id="3.30.160.280">
    <property type="match status" value="1"/>
</dbReference>
<feature type="domain" description="Autotransporter" evidence="17">
    <location>
        <begin position="1032"/>
        <end position="1289"/>
    </location>
</feature>
<keyword evidence="15" id="KW-0998">Cell outer membrane</keyword>
<dbReference type="InterPro" id="IPR000710">
    <property type="entry name" value="Peptidase_S6"/>
</dbReference>
<keyword evidence="6" id="KW-0964">Secreted</keyword>
<comment type="caution">
    <text evidence="19">The sequence shown here is derived from an EMBL/GenBank/DDBJ whole genome shotgun (WGS) entry which is preliminary data.</text>
</comment>
<dbReference type="SMART" id="SM00869">
    <property type="entry name" value="Autotransporter"/>
    <property type="match status" value="1"/>
</dbReference>
<dbReference type="SUPFAM" id="SSF51126">
    <property type="entry name" value="Pectin lyase-like"/>
    <property type="match status" value="1"/>
</dbReference>
<evidence type="ECO:0000256" key="10">
    <source>
        <dbReference type="ARBA" id="ARBA00022764"/>
    </source>
</evidence>
<evidence type="ECO:0000256" key="7">
    <source>
        <dbReference type="ARBA" id="ARBA00022670"/>
    </source>
</evidence>
<keyword evidence="8" id="KW-0812">Transmembrane</keyword>
<dbReference type="Proteomes" id="UP001347884">
    <property type="component" value="Unassembled WGS sequence"/>
</dbReference>
<evidence type="ECO:0000256" key="1">
    <source>
        <dbReference type="ARBA" id="ARBA00004241"/>
    </source>
</evidence>
<evidence type="ECO:0000259" key="17">
    <source>
        <dbReference type="PROSITE" id="PS51208"/>
    </source>
</evidence>
<evidence type="ECO:0000256" key="4">
    <source>
        <dbReference type="ARBA" id="ARBA00004613"/>
    </source>
</evidence>
<evidence type="ECO:0000256" key="16">
    <source>
        <dbReference type="SAM" id="Coils"/>
    </source>
</evidence>
<sequence>MNFKKSNLLFKSFSNPIKLGISLAIVALNAEASRVRGDVDYQYFRDFGENKGLFSIGATNIHIFDKNGQDVGIMLKDNIPMPDLKTANTNGAFANLIDPSFITSVRHNVGYSQVLFGGEDTNPDSHHFSYLLVNRNNFPDEWDGVTYSNPQDKDYHIPRLHKMVTEVAPAELTDVLTPNGKENKKILTDLTRFPLYIRVGSGKQEVQESAEDNSKTINLSSAYKYVIGGVTYTMSDANATNVAANGTITPEGKRITDRPITLFGSIYGPMVSYGRSGDSGSALLGYDAQKKKWVIVGVLKSDYGYGNIWSLSRPSYVNAVQERAKAGTIQNTQQNQVWEWSVDALHPETSSIKAGESTALAVPLRNESLKSQDTDKERPSLDYGKSVIFDGVDGGVLLVKDNINAGAGALYFNTNFTVKPETNQTWLGGGVLVAKDKTVTWKIANPEGDRLSKLGTGTLLVQGVGNNPGDISIGDGTVILDQQEDEQGRKQAFNQVGVVSGRPTLILQSADQIDPNKLYFGFRGGRLDLNGNDLSFKRIQHSDDGATVVNHRTDKSSNLTLTGVTVSEQDLTWGNWGKAGSDIYEYAISGRKDYFALKSGGKAGSYYPTNQASSDSWEYLGSDRASAVETILERKNQQLLFTAFSGYLGEKSADKPNGGLNVNYQPARDDSVLLLSGGMNLNGDLSIKGGKVILEGIPTPHARDVLNNREVIFEDDWINRDFSAKNISVANNSTLTVGRNVSSLDGNIQATDNAVLNLGYQSGQKVCLRSDYTGSVSCDSPSYNEKTLATIPRMALTGDITLTQQSQLNLGKTDFVGSIQGEHSSRTSLSPESHWTLTGDSTVGNLNLDQNSQITLSQNDKQLNTLTVDGDLSGNGKFYYRTQFSSLGSDKVIVNGEASGDHLLIVDDIGTEPQRSKARLTLMTTNSSADNFAVTLQNNYADIGTYRYSLIQDGGTFRLYNPIVEKEIEEEERKAAEEAKRQEEERKKAEAANLTQSELISRISNTALSELSAQVNVALKNDQRLNQHYLQERGSQAQVWTNLDVQKANYQSDNYRAYEQRSTYTELGAESAMNEQGIRLGGVVSQTRSSIEYENARGKTVYSQATVYATVQNTQGLFVALDLGYGRSNNNITLDDKTANFKRNIVSVGSVIGKKWALGYVDLKTIAGLHYHHLSSVNYELKGAEIRTRSLNLVNYQMGAELSKTWLWNEFFITPSIAVHYFDANRKVFKNAVLVNNNGLQQQFNRSIQYQAGLNMNLGLWYVRTALTYERGRESSSAKELSLNVGYIF</sequence>
<dbReference type="Gene3D" id="2.40.128.130">
    <property type="entry name" value="Autotransporter beta-domain"/>
    <property type="match status" value="1"/>
</dbReference>
<keyword evidence="10" id="KW-0574">Periplasm</keyword>
<dbReference type="InterPro" id="IPR006315">
    <property type="entry name" value="OM_autotransptr_brl_dom"/>
</dbReference>
<keyword evidence="5" id="KW-1134">Transmembrane beta strand</keyword>
<dbReference type="Pfam" id="PF03212">
    <property type="entry name" value="Pertactin"/>
    <property type="match status" value="1"/>
</dbReference>
<dbReference type="PANTHER" id="PTHR12338:SF10">
    <property type="entry name" value="ADHESION AND PENETRATION PROTEIN AUTOTRANSPORTER"/>
    <property type="match status" value="1"/>
</dbReference>
<keyword evidence="11" id="KW-0378">Hydrolase</keyword>
<dbReference type="InterPro" id="IPR030396">
    <property type="entry name" value="Peptidase_S6_dom"/>
</dbReference>
<dbReference type="SUPFAM" id="SSF103515">
    <property type="entry name" value="Autotransporter"/>
    <property type="match status" value="1"/>
</dbReference>
<proteinExistence type="predicted"/>
<evidence type="ECO:0000256" key="5">
    <source>
        <dbReference type="ARBA" id="ARBA00022452"/>
    </source>
</evidence>
<accession>A0ABU7QKD7</accession>
<dbReference type="InterPro" id="IPR004899">
    <property type="entry name" value="Pertactin_central"/>
</dbReference>
<dbReference type="PROSITE" id="PS51691">
    <property type="entry name" value="PEPTIDASE_S6"/>
    <property type="match status" value="1"/>
</dbReference>
<dbReference type="InterPro" id="IPR050909">
    <property type="entry name" value="Bact_Autotransporter_VF"/>
</dbReference>
<dbReference type="PANTHER" id="PTHR12338">
    <property type="entry name" value="AUTOTRANSPORTER"/>
    <property type="match status" value="1"/>
</dbReference>
<evidence type="ECO:0000259" key="18">
    <source>
        <dbReference type="PROSITE" id="PS51691"/>
    </source>
</evidence>
<feature type="coiled-coil region" evidence="16">
    <location>
        <begin position="961"/>
        <end position="994"/>
    </location>
</feature>
<keyword evidence="14" id="KW-0865">Zymogen</keyword>
<dbReference type="InterPro" id="IPR012332">
    <property type="entry name" value="Autotransporter_pectin_lyase_C"/>
</dbReference>
<keyword evidence="12" id="KW-0720">Serine protease</keyword>
<dbReference type="InterPro" id="IPR057393">
    <property type="entry name" value="PIC_HAP1_IgA0_b-sol2"/>
</dbReference>
<dbReference type="NCBIfam" id="TIGR01414">
    <property type="entry name" value="autotrans_barl"/>
    <property type="match status" value="1"/>
</dbReference>
<feature type="domain" description="Peptidase S6" evidence="18">
    <location>
        <begin position="33"/>
        <end position="319"/>
    </location>
</feature>
<dbReference type="RefSeq" id="WP_110479450.1">
    <property type="nucleotide sequence ID" value="NZ_CP081939.1"/>
</dbReference>
<dbReference type="CDD" id="cd01343">
    <property type="entry name" value="PL1_Passenger_AT"/>
    <property type="match status" value="1"/>
</dbReference>
<keyword evidence="16" id="KW-0175">Coiled coil</keyword>
<evidence type="ECO:0000313" key="19">
    <source>
        <dbReference type="EMBL" id="MEE6042253.1"/>
    </source>
</evidence>
<evidence type="ECO:0000256" key="14">
    <source>
        <dbReference type="ARBA" id="ARBA00023145"/>
    </source>
</evidence>
<keyword evidence="7" id="KW-0645">Protease</keyword>
<dbReference type="InterPro" id="IPR011050">
    <property type="entry name" value="Pectin_lyase_fold/virulence"/>
</dbReference>
<dbReference type="Pfam" id="PF24078">
    <property type="entry name" value="Beta-sol_PIC_HAP1_IgA0_2nd"/>
    <property type="match status" value="1"/>
</dbReference>
<evidence type="ECO:0000256" key="8">
    <source>
        <dbReference type="ARBA" id="ARBA00022692"/>
    </source>
</evidence>
<dbReference type="PROSITE" id="PS51208">
    <property type="entry name" value="AUTOTRANSPORTER"/>
    <property type="match status" value="1"/>
</dbReference>
<keyword evidence="9" id="KW-0732">Signal</keyword>
<evidence type="ECO:0000256" key="2">
    <source>
        <dbReference type="ARBA" id="ARBA00004418"/>
    </source>
</evidence>
<dbReference type="Gene3D" id="2.160.20.20">
    <property type="match status" value="2"/>
</dbReference>
<dbReference type="InterPro" id="IPR036709">
    <property type="entry name" value="Autotransporte_beta_dom_sf"/>
</dbReference>
<name>A0ABU7QKD7_AVIPA</name>
<keyword evidence="13" id="KW-0472">Membrane</keyword>
<evidence type="ECO:0000256" key="3">
    <source>
        <dbReference type="ARBA" id="ARBA00004571"/>
    </source>
</evidence>
<evidence type="ECO:0000256" key="12">
    <source>
        <dbReference type="ARBA" id="ARBA00022825"/>
    </source>
</evidence>
<protein>
    <submittedName>
        <fullName evidence="19">Autotransporter outer membrane beta-barrel domain-containing protein</fullName>
    </submittedName>
</protein>
<evidence type="ECO:0000256" key="9">
    <source>
        <dbReference type="ARBA" id="ARBA00022729"/>
    </source>
</evidence>
<dbReference type="InterPro" id="IPR005546">
    <property type="entry name" value="Autotransporte_beta"/>
</dbReference>
<evidence type="ECO:0000256" key="15">
    <source>
        <dbReference type="ARBA" id="ARBA00023237"/>
    </source>
</evidence>
<dbReference type="Gene3D" id="2.40.10.120">
    <property type="match status" value="1"/>
</dbReference>
<gene>
    <name evidence="19" type="ORF">M5S13_10225</name>
</gene>
<organism evidence="19 20">
    <name type="scientific">Avibacterium paragallinarum</name>
    <name type="common">Haemophilus gallinarum</name>
    <dbReference type="NCBI Taxonomy" id="728"/>
    <lineage>
        <taxon>Bacteria</taxon>
        <taxon>Pseudomonadati</taxon>
        <taxon>Pseudomonadota</taxon>
        <taxon>Gammaproteobacteria</taxon>
        <taxon>Pasteurellales</taxon>
        <taxon>Pasteurellaceae</taxon>
        <taxon>Avibacterium</taxon>
    </lineage>
</organism>
<evidence type="ECO:0000313" key="20">
    <source>
        <dbReference type="Proteomes" id="UP001347884"/>
    </source>
</evidence>
<evidence type="ECO:0000256" key="11">
    <source>
        <dbReference type="ARBA" id="ARBA00022801"/>
    </source>
</evidence>
<keyword evidence="20" id="KW-1185">Reference proteome</keyword>
<dbReference type="EMBL" id="JAMDKF010000026">
    <property type="protein sequence ID" value="MEE6042253.1"/>
    <property type="molecule type" value="Genomic_DNA"/>
</dbReference>
<dbReference type="Pfam" id="PF02395">
    <property type="entry name" value="Peptidase_S6"/>
    <property type="match status" value="1"/>
</dbReference>